<sequence>MAFTARKPSTGNADLPNQLLRQALMSLTINPRVSKHRISKPAQRTQRTQQSRCKVSRKIYRQESLQLCPAQRDRAVAIFNKLAGIKCVANRTPSLCGVINGEIKLKYPPYRFWRLLEDSFMPPLIRTDIQSLREKVIQHIKLLYDAQIPYAPDVTTLEVVTKIAGDSLARPIYRPFINQFYFDVDLRDEAFPWADRGATTIRNVKAQFVVLELLAELSNPDPSEVQRLSLGLEASVVARVLRECSPSIRRNQVVRHVNTYSTELGQFVLDLTGQYLRSLSFRNGPCERSDSAHALPAGNVPSEMEILRSHRVALLVLHAALLVHCYAETITVIASYGLLEASKRNTMESYTTNEDFTLVTQACQTAGREIRELAEKGTQLDQDIMYFVRTDSSLFPKHNDCRISPEST</sequence>
<dbReference type="OMA" id="HNDCRIS"/>
<evidence type="ECO:0000313" key="1">
    <source>
        <dbReference type="EMBL" id="OAA34795.1"/>
    </source>
</evidence>
<protein>
    <submittedName>
        <fullName evidence="1">Uncharacterized protein</fullName>
    </submittedName>
</protein>
<gene>
    <name evidence="1" type="ORF">NOR_08307</name>
</gene>
<accession>A0A166RXG8</accession>
<organism evidence="1 2">
    <name type="scientific">Metarhizium rileyi (strain RCEF 4871)</name>
    <name type="common">Nomuraea rileyi</name>
    <dbReference type="NCBI Taxonomy" id="1649241"/>
    <lineage>
        <taxon>Eukaryota</taxon>
        <taxon>Fungi</taxon>
        <taxon>Dikarya</taxon>
        <taxon>Ascomycota</taxon>
        <taxon>Pezizomycotina</taxon>
        <taxon>Sordariomycetes</taxon>
        <taxon>Hypocreomycetidae</taxon>
        <taxon>Hypocreales</taxon>
        <taxon>Clavicipitaceae</taxon>
        <taxon>Metarhizium</taxon>
    </lineage>
</organism>
<keyword evidence="2" id="KW-1185">Reference proteome</keyword>
<dbReference type="AlphaFoldDB" id="A0A166RXG8"/>
<comment type="caution">
    <text evidence="1">The sequence shown here is derived from an EMBL/GenBank/DDBJ whole genome shotgun (WGS) entry which is preliminary data.</text>
</comment>
<evidence type="ECO:0000313" key="2">
    <source>
        <dbReference type="Proteomes" id="UP000243498"/>
    </source>
</evidence>
<reference evidence="1 2" key="1">
    <citation type="journal article" date="2016" name="Genome Biol. Evol.">
        <title>Divergent and convergent evolution of fungal pathogenicity.</title>
        <authorList>
            <person name="Shang Y."/>
            <person name="Xiao G."/>
            <person name="Zheng P."/>
            <person name="Cen K."/>
            <person name="Zhan S."/>
            <person name="Wang C."/>
        </authorList>
    </citation>
    <scope>NUCLEOTIDE SEQUENCE [LARGE SCALE GENOMIC DNA]</scope>
    <source>
        <strain evidence="1 2">RCEF 4871</strain>
    </source>
</reference>
<proteinExistence type="predicted"/>
<dbReference type="OrthoDB" id="4961173at2759"/>
<name>A0A166RXG8_METRR</name>
<dbReference type="Proteomes" id="UP000243498">
    <property type="component" value="Unassembled WGS sequence"/>
</dbReference>
<dbReference type="EMBL" id="AZHC01000048">
    <property type="protein sequence ID" value="OAA34795.1"/>
    <property type="molecule type" value="Genomic_DNA"/>
</dbReference>